<dbReference type="OMA" id="PKGEMIS"/>
<keyword evidence="3" id="KW-1185">Reference proteome</keyword>
<feature type="non-terminal residue" evidence="2">
    <location>
        <position position="196"/>
    </location>
</feature>
<dbReference type="Proteomes" id="UP000054270">
    <property type="component" value="Unassembled WGS sequence"/>
</dbReference>
<feature type="domain" description="BTB" evidence="1">
    <location>
        <begin position="30"/>
        <end position="96"/>
    </location>
</feature>
<organism evidence="2 3">
    <name type="scientific">Hypholoma sublateritium (strain FD-334 SS-4)</name>
    <dbReference type="NCBI Taxonomy" id="945553"/>
    <lineage>
        <taxon>Eukaryota</taxon>
        <taxon>Fungi</taxon>
        <taxon>Dikarya</taxon>
        <taxon>Basidiomycota</taxon>
        <taxon>Agaricomycotina</taxon>
        <taxon>Agaricomycetes</taxon>
        <taxon>Agaricomycetidae</taxon>
        <taxon>Agaricales</taxon>
        <taxon>Agaricineae</taxon>
        <taxon>Strophariaceae</taxon>
        <taxon>Hypholoma</taxon>
    </lineage>
</organism>
<reference evidence="3" key="1">
    <citation type="submission" date="2014-04" db="EMBL/GenBank/DDBJ databases">
        <title>Evolutionary Origins and Diversification of the Mycorrhizal Mutualists.</title>
        <authorList>
            <consortium name="DOE Joint Genome Institute"/>
            <consortium name="Mycorrhizal Genomics Consortium"/>
            <person name="Kohler A."/>
            <person name="Kuo A."/>
            <person name="Nagy L.G."/>
            <person name="Floudas D."/>
            <person name="Copeland A."/>
            <person name="Barry K.W."/>
            <person name="Cichocki N."/>
            <person name="Veneault-Fourrey C."/>
            <person name="LaButti K."/>
            <person name="Lindquist E.A."/>
            <person name="Lipzen A."/>
            <person name="Lundell T."/>
            <person name="Morin E."/>
            <person name="Murat C."/>
            <person name="Riley R."/>
            <person name="Ohm R."/>
            <person name="Sun H."/>
            <person name="Tunlid A."/>
            <person name="Henrissat B."/>
            <person name="Grigoriev I.V."/>
            <person name="Hibbett D.S."/>
            <person name="Martin F."/>
        </authorList>
    </citation>
    <scope>NUCLEOTIDE SEQUENCE [LARGE SCALE GENOMIC DNA]</scope>
    <source>
        <strain evidence="3">FD-334 SS-4</strain>
    </source>
</reference>
<evidence type="ECO:0000313" key="3">
    <source>
        <dbReference type="Proteomes" id="UP000054270"/>
    </source>
</evidence>
<dbReference type="InterPro" id="IPR000210">
    <property type="entry name" value="BTB/POZ_dom"/>
</dbReference>
<evidence type="ECO:0000313" key="2">
    <source>
        <dbReference type="EMBL" id="KJA28068.1"/>
    </source>
</evidence>
<dbReference type="Pfam" id="PF00651">
    <property type="entry name" value="BTB"/>
    <property type="match status" value="1"/>
</dbReference>
<dbReference type="Gene3D" id="3.30.710.10">
    <property type="entry name" value="Potassium Channel Kv1.1, Chain A"/>
    <property type="match status" value="1"/>
</dbReference>
<gene>
    <name evidence="2" type="ORF">HYPSUDRAFT_74512</name>
</gene>
<proteinExistence type="predicted"/>
<dbReference type="InterPro" id="IPR011333">
    <property type="entry name" value="SKP1/BTB/POZ_sf"/>
</dbReference>
<name>A0A0D2MVR5_HYPSF</name>
<dbReference type="EMBL" id="KN817522">
    <property type="protein sequence ID" value="KJA28068.1"/>
    <property type="molecule type" value="Genomic_DNA"/>
</dbReference>
<dbReference type="OrthoDB" id="3044562at2759"/>
<dbReference type="SUPFAM" id="SSF54695">
    <property type="entry name" value="POZ domain"/>
    <property type="match status" value="1"/>
</dbReference>
<dbReference type="STRING" id="945553.A0A0D2MVR5"/>
<protein>
    <recommendedName>
        <fullName evidence="1">BTB domain-containing protein</fullName>
    </recommendedName>
</protein>
<sequence>MACLPSKQVDENMDLIPAVKRSPVFWFNDGNVVLRAENTQFRVHRSLLAFHSEIMKDCFEIPRAEVEETVEGCPVLRLDDSAKDIENLCGLLFGMYQVESETVGFAYLETMLRLGPKYEIANFKTMALKRLRRLFPGDMHEWEKMVDWRSELTRFFRQPTSKGLIFDVINAAYQEDSEIPSILPAAFLFLYMKHSL</sequence>
<evidence type="ECO:0000259" key="1">
    <source>
        <dbReference type="PROSITE" id="PS50097"/>
    </source>
</evidence>
<dbReference type="PROSITE" id="PS50097">
    <property type="entry name" value="BTB"/>
    <property type="match status" value="1"/>
</dbReference>
<dbReference type="AlphaFoldDB" id="A0A0D2MVR5"/>
<accession>A0A0D2MVR5</accession>